<dbReference type="InterPro" id="IPR010997">
    <property type="entry name" value="HRDC-like_sf"/>
</dbReference>
<evidence type="ECO:0000256" key="10">
    <source>
        <dbReference type="ARBA" id="ARBA00034617"/>
    </source>
</evidence>
<evidence type="ECO:0000256" key="12">
    <source>
        <dbReference type="ARBA" id="ARBA00044535"/>
    </source>
</evidence>
<keyword evidence="6 17" id="KW-0347">Helicase</keyword>
<dbReference type="GO" id="GO:0005524">
    <property type="term" value="F:ATP binding"/>
    <property type="evidence" value="ECO:0007669"/>
    <property type="project" value="UniProtKB-KW"/>
</dbReference>
<dbReference type="PANTHER" id="PTHR13710:SF105">
    <property type="entry name" value="ATP-DEPENDENT DNA HELICASE Q1"/>
    <property type="match status" value="1"/>
</dbReference>
<evidence type="ECO:0000256" key="11">
    <source>
        <dbReference type="ARBA" id="ARBA00034808"/>
    </source>
</evidence>
<sequence length="667" mass="75803">MNINETLKHYFGYDSLRPGQQELIEGILQRKDVLGIMPTGAGKSLCYQVPALMLDGITIVVSPLISLMTDQVKALNQAGVHAAYINSSLTENQIRTALFYAAQGRYKIIYVAPERLNTMRFLEFACQVDISMVTVDEAHCISQWGQDFRPSYVGIADFLAQLPKRPVVSAFTATATERVKQDIMGSLRLQNPVTVVTGFDRPNLFFRVVTRKGGKETDNSVLNYVKKHEDESGIIYCATKKNVDKIYELLRQYGIEAGHYHAGLSLEERKKNQDDFTYDRIRVMVATNAFGMGIDKSNVRYVLHYNMPQSLEYYYQEAGRAGRDGEEAECVLFFSKQDIMINKRLLEYKSMESIDSDPQVLRNDYRKLNQMIDYCETQQCLRQFILSYFGDNSPCTCDKCSNCVVVEDEEEENYIQTKKEKKKAFQLANLTPKGQELFEQLRKCRTELAAEKGVPPYIICSDKTLTDMCAKCPVDNEDMETVYGMGVQKIQSYGEHFTKIIIDFLEEQSAAGGADAETLQLTTELTPEQIEETTGMTVAASPARKKKLPFYIAPGKLDEVELTDTCMISELTNRINELCDEEGQKNRKKLTAAFVNTLLIQKGYIEEATEGGEKVKHITEKGKEAGIQEEERYGKYGRKYYALIHTRESQEMILGELREYLADLTDE</sequence>
<dbReference type="Pfam" id="PF00270">
    <property type="entry name" value="DEAD"/>
    <property type="match status" value="1"/>
</dbReference>
<dbReference type="FunFam" id="3.40.50.300:FF:000296">
    <property type="entry name" value="ATP-dependent DNA helicase RecQ"/>
    <property type="match status" value="1"/>
</dbReference>
<evidence type="ECO:0000256" key="13">
    <source>
        <dbReference type="ARBA" id="ARBA00044550"/>
    </source>
</evidence>
<evidence type="ECO:0000256" key="3">
    <source>
        <dbReference type="ARBA" id="ARBA00022723"/>
    </source>
</evidence>
<dbReference type="CDD" id="cd17920">
    <property type="entry name" value="DEXHc_RecQ"/>
    <property type="match status" value="1"/>
</dbReference>
<dbReference type="PANTHER" id="PTHR13710">
    <property type="entry name" value="DNA HELICASE RECQ FAMILY MEMBER"/>
    <property type="match status" value="1"/>
</dbReference>
<keyword evidence="8" id="KW-0238">DNA-binding</keyword>
<dbReference type="InterPro" id="IPR044876">
    <property type="entry name" value="HRDC_dom_sf"/>
</dbReference>
<protein>
    <recommendedName>
        <fullName evidence="12">ATP-dependent DNA helicase RecQ</fullName>
        <ecNumber evidence="11">5.6.2.4</ecNumber>
    </recommendedName>
    <alternativeName>
        <fullName evidence="13">DNA 3'-5' helicase RecQ</fullName>
    </alternativeName>
</protein>
<keyword evidence="7" id="KW-0067">ATP-binding</keyword>
<dbReference type="SUPFAM" id="SSF52540">
    <property type="entry name" value="P-loop containing nucleoside triphosphate hydrolases"/>
    <property type="match status" value="1"/>
</dbReference>
<dbReference type="GO" id="GO:0016787">
    <property type="term" value="F:hydrolase activity"/>
    <property type="evidence" value="ECO:0007669"/>
    <property type="project" value="UniProtKB-KW"/>
</dbReference>
<evidence type="ECO:0000256" key="8">
    <source>
        <dbReference type="ARBA" id="ARBA00023125"/>
    </source>
</evidence>
<evidence type="ECO:0000256" key="9">
    <source>
        <dbReference type="ARBA" id="ARBA00023235"/>
    </source>
</evidence>
<reference evidence="17 18" key="1">
    <citation type="submission" date="2018-08" db="EMBL/GenBank/DDBJ databases">
        <title>A genome reference for cultivated species of the human gut microbiota.</title>
        <authorList>
            <person name="Zou Y."/>
            <person name="Xue W."/>
            <person name="Luo G."/>
        </authorList>
    </citation>
    <scope>NUCLEOTIDE SEQUENCE [LARGE SCALE GENOMIC DNA]</scope>
    <source>
        <strain evidence="17 18">TM10-1AC</strain>
    </source>
</reference>
<dbReference type="GO" id="GO:0003677">
    <property type="term" value="F:DNA binding"/>
    <property type="evidence" value="ECO:0007669"/>
    <property type="project" value="UniProtKB-KW"/>
</dbReference>
<dbReference type="InterPro" id="IPR004589">
    <property type="entry name" value="DNA_helicase_ATP-dep_RecQ"/>
</dbReference>
<dbReference type="EMBL" id="QSOE01000031">
    <property type="protein sequence ID" value="RGI88820.1"/>
    <property type="molecule type" value="Genomic_DNA"/>
</dbReference>
<feature type="domain" description="HRDC" evidence="14">
    <location>
        <begin position="431"/>
        <end position="511"/>
    </location>
</feature>
<dbReference type="GO" id="GO:0005737">
    <property type="term" value="C:cytoplasm"/>
    <property type="evidence" value="ECO:0007669"/>
    <property type="project" value="TreeGrafter"/>
</dbReference>
<keyword evidence="4" id="KW-0547">Nucleotide-binding</keyword>
<dbReference type="EC" id="5.6.2.4" evidence="11"/>
<evidence type="ECO:0000256" key="1">
    <source>
        <dbReference type="ARBA" id="ARBA00001946"/>
    </source>
</evidence>
<keyword evidence="3" id="KW-0479">Metal-binding</keyword>
<dbReference type="InterPro" id="IPR014001">
    <property type="entry name" value="Helicase_ATP-bd"/>
</dbReference>
<dbReference type="NCBIfam" id="TIGR00614">
    <property type="entry name" value="recQ_fam"/>
    <property type="match status" value="1"/>
</dbReference>
<dbReference type="Pfam" id="PF00570">
    <property type="entry name" value="HRDC"/>
    <property type="match status" value="1"/>
</dbReference>
<dbReference type="GO" id="GO:0043138">
    <property type="term" value="F:3'-5' DNA helicase activity"/>
    <property type="evidence" value="ECO:0007669"/>
    <property type="project" value="UniProtKB-EC"/>
</dbReference>
<name>A0A374NQ66_9FIRM</name>
<dbReference type="GO" id="GO:0030894">
    <property type="term" value="C:replisome"/>
    <property type="evidence" value="ECO:0007669"/>
    <property type="project" value="TreeGrafter"/>
</dbReference>
<dbReference type="GO" id="GO:0006281">
    <property type="term" value="P:DNA repair"/>
    <property type="evidence" value="ECO:0007669"/>
    <property type="project" value="TreeGrafter"/>
</dbReference>
<dbReference type="GO" id="GO:0043590">
    <property type="term" value="C:bacterial nucleoid"/>
    <property type="evidence" value="ECO:0007669"/>
    <property type="project" value="TreeGrafter"/>
</dbReference>
<comment type="similarity">
    <text evidence="2">Belongs to the helicase family. RecQ subfamily.</text>
</comment>
<dbReference type="InterPro" id="IPR027417">
    <property type="entry name" value="P-loop_NTPase"/>
</dbReference>
<evidence type="ECO:0000256" key="5">
    <source>
        <dbReference type="ARBA" id="ARBA00022801"/>
    </source>
</evidence>
<dbReference type="AlphaFoldDB" id="A0A374NQ66"/>
<dbReference type="Gene3D" id="3.40.50.300">
    <property type="entry name" value="P-loop containing nucleotide triphosphate hydrolases"/>
    <property type="match status" value="2"/>
</dbReference>
<accession>A0A374NQ66</accession>
<keyword evidence="5" id="KW-0378">Hydrolase</keyword>
<evidence type="ECO:0000313" key="18">
    <source>
        <dbReference type="Proteomes" id="UP000262524"/>
    </source>
</evidence>
<evidence type="ECO:0000313" key="17">
    <source>
        <dbReference type="EMBL" id="RGI88820.1"/>
    </source>
</evidence>
<dbReference type="GO" id="GO:0046872">
    <property type="term" value="F:metal ion binding"/>
    <property type="evidence" value="ECO:0007669"/>
    <property type="project" value="UniProtKB-KW"/>
</dbReference>
<dbReference type="SUPFAM" id="SSF47819">
    <property type="entry name" value="HRDC-like"/>
    <property type="match status" value="1"/>
</dbReference>
<dbReference type="SMART" id="SM00341">
    <property type="entry name" value="HRDC"/>
    <property type="match status" value="1"/>
</dbReference>
<dbReference type="GO" id="GO:0006310">
    <property type="term" value="P:DNA recombination"/>
    <property type="evidence" value="ECO:0007669"/>
    <property type="project" value="InterPro"/>
</dbReference>
<feature type="domain" description="Helicase ATP-binding" evidence="15">
    <location>
        <begin position="24"/>
        <end position="193"/>
    </location>
</feature>
<feature type="domain" description="Helicase C-terminal" evidence="16">
    <location>
        <begin position="220"/>
        <end position="369"/>
    </location>
</feature>
<evidence type="ECO:0000259" key="16">
    <source>
        <dbReference type="PROSITE" id="PS51194"/>
    </source>
</evidence>
<dbReference type="SMART" id="SM00487">
    <property type="entry name" value="DEXDc"/>
    <property type="match status" value="1"/>
</dbReference>
<evidence type="ECO:0000256" key="4">
    <source>
        <dbReference type="ARBA" id="ARBA00022741"/>
    </source>
</evidence>
<keyword evidence="9" id="KW-0413">Isomerase</keyword>
<dbReference type="GO" id="GO:0009378">
    <property type="term" value="F:four-way junction helicase activity"/>
    <property type="evidence" value="ECO:0007669"/>
    <property type="project" value="TreeGrafter"/>
</dbReference>
<dbReference type="Gene3D" id="1.10.150.80">
    <property type="entry name" value="HRDC domain"/>
    <property type="match status" value="1"/>
</dbReference>
<evidence type="ECO:0000256" key="6">
    <source>
        <dbReference type="ARBA" id="ARBA00022806"/>
    </source>
</evidence>
<dbReference type="SMART" id="SM00490">
    <property type="entry name" value="HELICc"/>
    <property type="match status" value="1"/>
</dbReference>
<comment type="caution">
    <text evidence="17">The sequence shown here is derived from an EMBL/GenBank/DDBJ whole genome shotgun (WGS) entry which is preliminary data.</text>
</comment>
<dbReference type="Proteomes" id="UP000262524">
    <property type="component" value="Unassembled WGS sequence"/>
</dbReference>
<dbReference type="InterPro" id="IPR032284">
    <property type="entry name" value="RecQ_Zn-bd"/>
</dbReference>
<comment type="cofactor">
    <cofactor evidence="1">
        <name>Mg(2+)</name>
        <dbReference type="ChEBI" id="CHEBI:18420"/>
    </cofactor>
</comment>
<dbReference type="InterPro" id="IPR001650">
    <property type="entry name" value="Helicase_C-like"/>
</dbReference>
<dbReference type="Pfam" id="PF16124">
    <property type="entry name" value="RecQ_Zn_bind"/>
    <property type="match status" value="1"/>
</dbReference>
<dbReference type="Pfam" id="PF00271">
    <property type="entry name" value="Helicase_C"/>
    <property type="match status" value="1"/>
</dbReference>
<dbReference type="InterPro" id="IPR002121">
    <property type="entry name" value="HRDC_dom"/>
</dbReference>
<evidence type="ECO:0000256" key="7">
    <source>
        <dbReference type="ARBA" id="ARBA00022840"/>
    </source>
</evidence>
<dbReference type="PROSITE" id="PS50967">
    <property type="entry name" value="HRDC"/>
    <property type="match status" value="1"/>
</dbReference>
<evidence type="ECO:0000259" key="14">
    <source>
        <dbReference type="PROSITE" id="PS50967"/>
    </source>
</evidence>
<gene>
    <name evidence="17" type="ORF">DXD91_06475</name>
</gene>
<evidence type="ECO:0000259" key="15">
    <source>
        <dbReference type="PROSITE" id="PS51192"/>
    </source>
</evidence>
<dbReference type="PROSITE" id="PS51194">
    <property type="entry name" value="HELICASE_CTER"/>
    <property type="match status" value="1"/>
</dbReference>
<organism evidence="17 18">
    <name type="scientific">Anaerobutyricum hallii</name>
    <dbReference type="NCBI Taxonomy" id="39488"/>
    <lineage>
        <taxon>Bacteria</taxon>
        <taxon>Bacillati</taxon>
        <taxon>Bacillota</taxon>
        <taxon>Clostridia</taxon>
        <taxon>Lachnospirales</taxon>
        <taxon>Lachnospiraceae</taxon>
        <taxon>Anaerobutyricum</taxon>
    </lineage>
</organism>
<dbReference type="CDD" id="cd18794">
    <property type="entry name" value="SF2_C_RecQ"/>
    <property type="match status" value="1"/>
</dbReference>
<comment type="catalytic activity">
    <reaction evidence="10">
        <text>Couples ATP hydrolysis with the unwinding of duplex DNA by translocating in the 3'-5' direction.</text>
        <dbReference type="EC" id="5.6.2.4"/>
    </reaction>
</comment>
<dbReference type="PROSITE" id="PS51192">
    <property type="entry name" value="HELICASE_ATP_BIND_1"/>
    <property type="match status" value="1"/>
</dbReference>
<dbReference type="InterPro" id="IPR011545">
    <property type="entry name" value="DEAD/DEAH_box_helicase_dom"/>
</dbReference>
<proteinExistence type="inferred from homology"/>
<dbReference type="RefSeq" id="WP_117982418.1">
    <property type="nucleotide sequence ID" value="NZ_QSOE01000031.1"/>
</dbReference>
<evidence type="ECO:0000256" key="2">
    <source>
        <dbReference type="ARBA" id="ARBA00005446"/>
    </source>
</evidence>